<dbReference type="EMBL" id="BSNG01000001">
    <property type="protein sequence ID" value="GLQ10105.1"/>
    <property type="molecule type" value="Genomic_DNA"/>
</dbReference>
<dbReference type="GO" id="GO:0005524">
    <property type="term" value="F:ATP binding"/>
    <property type="evidence" value="ECO:0007669"/>
    <property type="project" value="UniProtKB-KW"/>
</dbReference>
<feature type="domain" description="ABC transporter" evidence="6">
    <location>
        <begin position="33"/>
        <end position="254"/>
    </location>
</feature>
<accession>A0ABQ5UFY8</accession>
<evidence type="ECO:0000256" key="5">
    <source>
        <dbReference type="SAM" id="MobiDB-lite"/>
    </source>
</evidence>
<dbReference type="SMART" id="SM00382">
    <property type="entry name" value="AAA"/>
    <property type="match status" value="1"/>
</dbReference>
<dbReference type="InterPro" id="IPR017871">
    <property type="entry name" value="ABC_transporter-like_CS"/>
</dbReference>
<dbReference type="InterPro" id="IPR050166">
    <property type="entry name" value="ABC_transporter_ATP-bind"/>
</dbReference>
<dbReference type="Proteomes" id="UP001161406">
    <property type="component" value="Unassembled WGS sequence"/>
</dbReference>
<gene>
    <name evidence="7" type="ORF">GCM10007913_20370</name>
</gene>
<dbReference type="CDD" id="cd03293">
    <property type="entry name" value="ABC_NrtD_SsuB_transporters"/>
    <property type="match status" value="1"/>
</dbReference>
<feature type="region of interest" description="Disordered" evidence="5">
    <location>
        <begin position="1"/>
        <end position="23"/>
    </location>
</feature>
<evidence type="ECO:0000313" key="8">
    <source>
        <dbReference type="Proteomes" id="UP001161406"/>
    </source>
</evidence>
<reference evidence="7" key="2">
    <citation type="submission" date="2023-01" db="EMBL/GenBank/DDBJ databases">
        <title>Draft genome sequence of Devosia yakushimensis strain NBRC 103855.</title>
        <authorList>
            <person name="Sun Q."/>
            <person name="Mori K."/>
        </authorList>
    </citation>
    <scope>NUCLEOTIDE SEQUENCE</scope>
    <source>
        <strain evidence="7">NBRC 103855</strain>
    </source>
</reference>
<reference evidence="7" key="1">
    <citation type="journal article" date="2014" name="Int. J. Syst. Evol. Microbiol.">
        <title>Complete genome of a new Firmicutes species belonging to the dominant human colonic microbiota ('Ruminococcus bicirculans') reveals two chromosomes and a selective capacity to utilize plant glucans.</title>
        <authorList>
            <consortium name="NISC Comparative Sequencing Program"/>
            <person name="Wegmann U."/>
            <person name="Louis P."/>
            <person name="Goesmann A."/>
            <person name="Henrissat B."/>
            <person name="Duncan S.H."/>
            <person name="Flint H.J."/>
        </authorList>
    </citation>
    <scope>NUCLEOTIDE SEQUENCE</scope>
    <source>
        <strain evidence="7">NBRC 103855</strain>
    </source>
</reference>
<sequence length="273" mass="30236">MPNAEVLTMSDSPAQIAKDMAPANGRRPDDIALLFEGVSMVFPDGTQALDRVDLAIRPGEFVSLVGPSGCGKSTLLRLAAGLETQTAGDIWVDRDSLGYTFQDATLLPWRKVLPNVELLMELRGFDPAERRRIAQEQIELVGLTGFENHYPRRLSGGMKMRASLARSLALNPAVFLFDEPFGALDEITRERLNDELIALYIRQQFTGLFVTHSIPEAVYLSSRVVVMSRRPGHIVASFDIAFPEPRGPELRYTSRFAEICGEISLALRKAMEG</sequence>
<keyword evidence="2" id="KW-0813">Transport</keyword>
<evidence type="ECO:0000256" key="1">
    <source>
        <dbReference type="ARBA" id="ARBA00005417"/>
    </source>
</evidence>
<dbReference type="PROSITE" id="PS00211">
    <property type="entry name" value="ABC_TRANSPORTER_1"/>
    <property type="match status" value="1"/>
</dbReference>
<dbReference type="Pfam" id="PF00005">
    <property type="entry name" value="ABC_tran"/>
    <property type="match status" value="1"/>
</dbReference>
<dbReference type="InterPro" id="IPR027417">
    <property type="entry name" value="P-loop_NTPase"/>
</dbReference>
<comment type="similarity">
    <text evidence="1">Belongs to the ABC transporter superfamily.</text>
</comment>
<dbReference type="Gene3D" id="3.40.50.300">
    <property type="entry name" value="P-loop containing nucleotide triphosphate hydrolases"/>
    <property type="match status" value="1"/>
</dbReference>
<dbReference type="PANTHER" id="PTHR42788">
    <property type="entry name" value="TAURINE IMPORT ATP-BINDING PROTEIN-RELATED"/>
    <property type="match status" value="1"/>
</dbReference>
<dbReference type="PANTHER" id="PTHR42788:SF19">
    <property type="entry name" value="ALIPHATIC SULFONATES IMPORT ATP-BINDING PROTEIN SSUB 2"/>
    <property type="match status" value="1"/>
</dbReference>
<evidence type="ECO:0000256" key="3">
    <source>
        <dbReference type="ARBA" id="ARBA00022741"/>
    </source>
</evidence>
<protein>
    <submittedName>
        <fullName evidence="7">ABC transporter ATP-binding protein</fullName>
    </submittedName>
</protein>
<keyword evidence="4 7" id="KW-0067">ATP-binding</keyword>
<organism evidence="7 8">
    <name type="scientific">Devosia yakushimensis</name>
    <dbReference type="NCBI Taxonomy" id="470028"/>
    <lineage>
        <taxon>Bacteria</taxon>
        <taxon>Pseudomonadati</taxon>
        <taxon>Pseudomonadota</taxon>
        <taxon>Alphaproteobacteria</taxon>
        <taxon>Hyphomicrobiales</taxon>
        <taxon>Devosiaceae</taxon>
        <taxon>Devosia</taxon>
    </lineage>
</organism>
<name>A0ABQ5UFY8_9HYPH</name>
<dbReference type="PROSITE" id="PS50893">
    <property type="entry name" value="ABC_TRANSPORTER_2"/>
    <property type="match status" value="1"/>
</dbReference>
<evidence type="ECO:0000259" key="6">
    <source>
        <dbReference type="PROSITE" id="PS50893"/>
    </source>
</evidence>
<proteinExistence type="inferred from homology"/>
<evidence type="ECO:0000313" key="7">
    <source>
        <dbReference type="EMBL" id="GLQ10105.1"/>
    </source>
</evidence>
<keyword evidence="8" id="KW-1185">Reference proteome</keyword>
<evidence type="ECO:0000256" key="2">
    <source>
        <dbReference type="ARBA" id="ARBA00022448"/>
    </source>
</evidence>
<dbReference type="SUPFAM" id="SSF52540">
    <property type="entry name" value="P-loop containing nucleoside triphosphate hydrolases"/>
    <property type="match status" value="1"/>
</dbReference>
<comment type="caution">
    <text evidence="7">The sequence shown here is derived from an EMBL/GenBank/DDBJ whole genome shotgun (WGS) entry which is preliminary data.</text>
</comment>
<evidence type="ECO:0000256" key="4">
    <source>
        <dbReference type="ARBA" id="ARBA00022840"/>
    </source>
</evidence>
<keyword evidence="3" id="KW-0547">Nucleotide-binding</keyword>
<dbReference type="InterPro" id="IPR003593">
    <property type="entry name" value="AAA+_ATPase"/>
</dbReference>
<dbReference type="InterPro" id="IPR003439">
    <property type="entry name" value="ABC_transporter-like_ATP-bd"/>
</dbReference>